<evidence type="ECO:0000256" key="1">
    <source>
        <dbReference type="ARBA" id="ARBA00022737"/>
    </source>
</evidence>
<keyword evidence="1" id="KW-0677">Repeat</keyword>
<dbReference type="InterPro" id="IPR011990">
    <property type="entry name" value="TPR-like_helical_dom_sf"/>
</dbReference>
<gene>
    <name evidence="3" type="ORF">H1R20_g4239</name>
</gene>
<feature type="non-terminal residue" evidence="3">
    <location>
        <position position="941"/>
    </location>
</feature>
<name>A0A9W8MLH8_9AGAR</name>
<dbReference type="Pfam" id="PF24883">
    <property type="entry name" value="NPHP3_N"/>
    <property type="match status" value="1"/>
</dbReference>
<dbReference type="SUPFAM" id="SSF48452">
    <property type="entry name" value="TPR-like"/>
    <property type="match status" value="1"/>
</dbReference>
<dbReference type="Proteomes" id="UP001140091">
    <property type="component" value="Unassembled WGS sequence"/>
</dbReference>
<organism evidence="3 4">
    <name type="scientific">Candolleomyces eurysporus</name>
    <dbReference type="NCBI Taxonomy" id="2828524"/>
    <lineage>
        <taxon>Eukaryota</taxon>
        <taxon>Fungi</taxon>
        <taxon>Dikarya</taxon>
        <taxon>Basidiomycota</taxon>
        <taxon>Agaricomycotina</taxon>
        <taxon>Agaricomycetes</taxon>
        <taxon>Agaricomycetidae</taxon>
        <taxon>Agaricales</taxon>
        <taxon>Agaricineae</taxon>
        <taxon>Psathyrellaceae</taxon>
        <taxon>Candolleomyces</taxon>
    </lineage>
</organism>
<keyword evidence="4" id="KW-1185">Reference proteome</keyword>
<dbReference type="InterPro" id="IPR056884">
    <property type="entry name" value="NPHP3-like_N"/>
</dbReference>
<protein>
    <recommendedName>
        <fullName evidence="2">Nephrocystin 3-like N-terminal domain-containing protein</fullName>
    </recommendedName>
</protein>
<evidence type="ECO:0000313" key="4">
    <source>
        <dbReference type="Proteomes" id="UP001140091"/>
    </source>
</evidence>
<comment type="caution">
    <text evidence="3">The sequence shown here is derived from an EMBL/GenBank/DDBJ whole genome shotgun (WGS) entry which is preliminary data.</text>
</comment>
<sequence>MFSASEQWRFNGLPKHPDISGKRAKYLPNSRKLDVENSIEWISSSEELVLCIHGPAGVGKSTFVGHLSDELRAAGQLAALAFMGAFSPDTSGPETIIKTLAHEIGSIHPQAISKIVEAINRCHATSLENQLEGYILKPLRSLNHPHPLIVIVDAIDEWRDHPLFIEALAHLNSETAVVKFIITSRLDPQTSRLRGIERISSRSYPLRPVSQEVVKAYFDYHFESIDWDHRRKPSDRQVDQLAGMSGGLLVWGATVCSLLSHKFSDFTPHEILSGILAEEQKVGSAERLAQLYYDAIVRLFPSVEDQKRLRTYFGATVVLQEALPAHDFCLLVGMRPHVVASIRSTLSALQTRLPPTGSSNMIHPASTVFHLSFLDYIQAAPAENVFAISVFDCHAAVGLACVDQITSLPPPLSNRTSSSSLHPIQRYAIKHWPHHVSHGTHRSHDEWVKTPHFSRLHTIPINVQQRWASLFLNMLLPEVEVAVTEEQDMTSILTRTGDSLGQDGRERWAFEVACLEVAARLGPGCDRAWHKLGLSYYEMGERTGRAKMHEEAVGAARHALQLRPPSHPGRCRTLTLLGSALWALYKCNSDVNALKESISHYRDAFAFQPASHPDRYRLLVNLGTILDSLFNQSGDLDALNESISHLRGALALLPASHPDRPASLNSLGNALEALFHSSGDIKPLNESISHYRDALALWPAPHPHRAGSLDNLGNALRILFQRNDDFNTLKESISHLRDALALLPPSNPRRPGSLVNLASALQSLFEHNSDLNALDESISHLRDVLAVWPVDHSERTLPLESLGNALRSLYWCNDDLNTLNEGILHLRDALALRPAPHPHRPSSLDSLTFALLCHHKQNGDIETLDEAIRIYRERLVLHPPGHQYRSDCVRRMIILLEIHLELTGDEADREEIQAFQRELDEDNLESVAKSPLSLAIPATCG</sequence>
<dbReference type="Gene3D" id="3.40.50.300">
    <property type="entry name" value="P-loop containing nucleotide triphosphate hydrolases"/>
    <property type="match status" value="1"/>
</dbReference>
<dbReference type="SUPFAM" id="SSF52540">
    <property type="entry name" value="P-loop containing nucleoside triphosphate hydrolases"/>
    <property type="match status" value="1"/>
</dbReference>
<dbReference type="Gene3D" id="1.25.40.10">
    <property type="entry name" value="Tetratricopeptide repeat domain"/>
    <property type="match status" value="1"/>
</dbReference>
<dbReference type="EMBL" id="JANBPK010000757">
    <property type="protein sequence ID" value="KAJ2932874.1"/>
    <property type="molecule type" value="Genomic_DNA"/>
</dbReference>
<proteinExistence type="predicted"/>
<accession>A0A9W8MLH8</accession>
<dbReference type="PANTHER" id="PTHR10039">
    <property type="entry name" value="AMELOGENIN"/>
    <property type="match status" value="1"/>
</dbReference>
<feature type="domain" description="Nephrocystin 3-like N-terminal" evidence="2">
    <location>
        <begin position="38"/>
        <end position="185"/>
    </location>
</feature>
<dbReference type="OrthoDB" id="3261813at2759"/>
<reference evidence="3" key="1">
    <citation type="submission" date="2022-06" db="EMBL/GenBank/DDBJ databases">
        <title>Genome Sequence of Candolleomyces eurysporus.</title>
        <authorList>
            <person name="Buettner E."/>
        </authorList>
    </citation>
    <scope>NUCLEOTIDE SEQUENCE</scope>
    <source>
        <strain evidence="3">VTCC 930004</strain>
    </source>
</reference>
<dbReference type="InterPro" id="IPR027417">
    <property type="entry name" value="P-loop_NTPase"/>
</dbReference>
<dbReference type="AlphaFoldDB" id="A0A9W8MLH8"/>
<evidence type="ECO:0000313" key="3">
    <source>
        <dbReference type="EMBL" id="KAJ2932874.1"/>
    </source>
</evidence>
<evidence type="ECO:0000259" key="2">
    <source>
        <dbReference type="Pfam" id="PF24883"/>
    </source>
</evidence>